<evidence type="ECO:0000313" key="1">
    <source>
        <dbReference type="EMBL" id="MFC5987376.1"/>
    </source>
</evidence>
<accession>A0ABW1IQN8</accession>
<gene>
    <name evidence="1" type="ORF">ACFPXP_13270</name>
</gene>
<name>A0ABW1IQN8_9BACL</name>
<proteinExistence type="predicted"/>
<keyword evidence="2" id="KW-1185">Reference proteome</keyword>
<evidence type="ECO:0000313" key="2">
    <source>
        <dbReference type="Proteomes" id="UP001596250"/>
    </source>
</evidence>
<dbReference type="RefSeq" id="WP_379894743.1">
    <property type="nucleotide sequence ID" value="NZ_CBCSCT010000042.1"/>
</dbReference>
<sequence>MYDFGGKETGEMTYESFKRNSQKEYLGFCEQKGYIYSVKLDAGKHAVVALRNGQVTVLITYTVQASPIFR</sequence>
<dbReference type="EMBL" id="JBHSQV010000161">
    <property type="protein sequence ID" value="MFC5987376.1"/>
    <property type="molecule type" value="Genomic_DNA"/>
</dbReference>
<reference evidence="2" key="1">
    <citation type="journal article" date="2019" name="Int. J. Syst. Evol. Microbiol.">
        <title>The Global Catalogue of Microorganisms (GCM) 10K type strain sequencing project: providing services to taxonomists for standard genome sequencing and annotation.</title>
        <authorList>
            <consortium name="The Broad Institute Genomics Platform"/>
            <consortium name="The Broad Institute Genome Sequencing Center for Infectious Disease"/>
            <person name="Wu L."/>
            <person name="Ma J."/>
        </authorList>
    </citation>
    <scope>NUCLEOTIDE SEQUENCE [LARGE SCALE GENOMIC DNA]</scope>
    <source>
        <strain evidence="2">CCM 8749</strain>
    </source>
</reference>
<comment type="caution">
    <text evidence="1">The sequence shown here is derived from an EMBL/GenBank/DDBJ whole genome shotgun (WGS) entry which is preliminary data.</text>
</comment>
<organism evidence="1 2">
    <name type="scientific">Marinicrinis lubricantis</name>
    <dbReference type="NCBI Taxonomy" id="2086470"/>
    <lineage>
        <taxon>Bacteria</taxon>
        <taxon>Bacillati</taxon>
        <taxon>Bacillota</taxon>
        <taxon>Bacilli</taxon>
        <taxon>Bacillales</taxon>
        <taxon>Paenibacillaceae</taxon>
    </lineage>
</organism>
<dbReference type="Proteomes" id="UP001596250">
    <property type="component" value="Unassembled WGS sequence"/>
</dbReference>
<protein>
    <submittedName>
        <fullName evidence="1">Uncharacterized protein</fullName>
    </submittedName>
</protein>